<feature type="compositionally biased region" description="Basic and acidic residues" evidence="1">
    <location>
        <begin position="29"/>
        <end position="46"/>
    </location>
</feature>
<accession>Q5XM21</accession>
<name>Q5XM21_SOYBN</name>
<evidence type="ECO:0000313" key="2">
    <source>
        <dbReference type="EMBL" id="AAU95080.1"/>
    </source>
</evidence>
<proteinExistence type="evidence at transcript level"/>
<sequence>GMGGLGKTTPCGAERQRSSGKRVRQGTEGLREGRTSSRDSCSEESKGGCWWESEKKVLVTTKENIIVHKTRPIFVGMEVLLILDDVAGMKCKVLLILRQVYKRWKERCIRDAKNNWRRVQRGKDNRCWMCETTKPANKTRDSSAPHSPTCSVVFATSGLPLA</sequence>
<feature type="non-terminal residue" evidence="2">
    <location>
        <position position="1"/>
    </location>
</feature>
<feature type="non-terminal residue" evidence="2">
    <location>
        <position position="162"/>
    </location>
</feature>
<organism evidence="2">
    <name type="scientific">Glycine max</name>
    <name type="common">Soybean</name>
    <name type="synonym">Glycine hispida</name>
    <dbReference type="NCBI Taxonomy" id="3847"/>
    <lineage>
        <taxon>Eukaryota</taxon>
        <taxon>Viridiplantae</taxon>
        <taxon>Streptophyta</taxon>
        <taxon>Embryophyta</taxon>
        <taxon>Tracheophyta</taxon>
        <taxon>Spermatophyta</taxon>
        <taxon>Magnoliopsida</taxon>
        <taxon>eudicotyledons</taxon>
        <taxon>Gunneridae</taxon>
        <taxon>Pentapetalae</taxon>
        <taxon>rosids</taxon>
        <taxon>fabids</taxon>
        <taxon>Fabales</taxon>
        <taxon>Fabaceae</taxon>
        <taxon>Papilionoideae</taxon>
        <taxon>50 kb inversion clade</taxon>
        <taxon>NPAAA clade</taxon>
        <taxon>indigoferoid/millettioid clade</taxon>
        <taxon>Phaseoleae</taxon>
        <taxon>Glycine</taxon>
        <taxon>Glycine subgen. Soja</taxon>
    </lineage>
</organism>
<reference evidence="2" key="1">
    <citation type="submission" date="2004-09" db="EMBL/GenBank/DDBJ databases">
        <authorList>
            <person name="Liu J."/>
            <person name="Liu L."/>
            <person name="Wu J."/>
            <person name="Chen Y."/>
            <person name="Li K."/>
        </authorList>
    </citation>
    <scope>NUCLEOTIDE SEQUENCE</scope>
</reference>
<dbReference type="AlphaFoldDB" id="Q5XM21"/>
<protein>
    <submittedName>
        <fullName evidence="2">Resistance-like protein HAAS-4</fullName>
    </submittedName>
</protein>
<evidence type="ECO:0000256" key="1">
    <source>
        <dbReference type="SAM" id="MobiDB-lite"/>
    </source>
</evidence>
<feature type="region of interest" description="Disordered" evidence="1">
    <location>
        <begin position="1"/>
        <end position="46"/>
    </location>
</feature>
<dbReference type="EMBL" id="AY750712">
    <property type="protein sequence ID" value="AAU95080.1"/>
    <property type="molecule type" value="mRNA"/>
</dbReference>